<protein>
    <submittedName>
        <fullName evidence="3">AGAP012065-PA</fullName>
    </submittedName>
</protein>
<dbReference type="EnsemblMetazoa" id="AGAP012065-RA">
    <property type="protein sequence ID" value="AGAP012065-PA"/>
    <property type="gene ID" value="AGAP012065"/>
</dbReference>
<evidence type="ECO:0000313" key="5">
    <source>
        <dbReference type="Proteomes" id="UP000007062"/>
    </source>
</evidence>
<feature type="domain" description="Laminin G" evidence="2">
    <location>
        <begin position="300"/>
        <end position="446"/>
    </location>
</feature>
<dbReference type="VEuPathDB" id="VectorBase:AGAMI1_000981"/>
<dbReference type="eggNOG" id="KOG3594">
    <property type="taxonomic scope" value="Eukaryota"/>
</dbReference>
<reference evidence="4" key="6">
    <citation type="submission" date="2020-05" db="UniProtKB">
        <authorList>
            <consortium name="EnsemblMetazoa"/>
        </authorList>
    </citation>
    <scope>IDENTIFICATION</scope>
    <source>
        <strain evidence="4">PEST</strain>
    </source>
</reference>
<dbReference type="AlphaFoldDB" id="A0NGM5"/>
<dbReference type="OMA" id="ITIHTEG"/>
<evidence type="ECO:0000259" key="2">
    <source>
        <dbReference type="SMART" id="SM00282"/>
    </source>
</evidence>
<reference evidence="3" key="5">
    <citation type="submission" date="2011-05" db="EMBL/GenBank/DDBJ databases">
        <authorList>
            <consortium name="VectorBase"/>
        </authorList>
    </citation>
    <scope>NUCLEOTIDE SEQUENCE</scope>
    <source>
        <strain evidence="3">PEST</strain>
    </source>
</reference>
<dbReference type="Pfam" id="PF02210">
    <property type="entry name" value="Laminin_G_2"/>
    <property type="match status" value="1"/>
</dbReference>
<feature type="non-terminal residue" evidence="3">
    <location>
        <position position="1"/>
    </location>
</feature>
<dbReference type="InterPro" id="IPR013320">
    <property type="entry name" value="ConA-like_dom_sf"/>
</dbReference>
<reference evidence="3 4" key="3">
    <citation type="journal article" date="2004" name="Trends Parasitol.">
        <title>The Anopheles gambiae genome: an update.</title>
        <authorList>
            <person name="Mongin E."/>
            <person name="Louis C."/>
            <person name="Holt R.A."/>
            <person name="Birney E."/>
            <person name="Collins F.H."/>
        </authorList>
    </citation>
    <scope>NUCLEOTIDE SEQUENCE</scope>
    <source>
        <strain evidence="3 4">PEST</strain>
    </source>
</reference>
<accession>A0NGM5</accession>
<dbReference type="EMBL" id="AAAB01008986">
    <property type="protein sequence ID" value="EAU75820.2"/>
    <property type="molecule type" value="Genomic_DNA"/>
</dbReference>
<reference evidence="3 5" key="1">
    <citation type="journal article" date="2002" name="Science">
        <title>The genome sequence of the malaria mosquito Anopheles gambiae.</title>
        <authorList>
            <person name="Holt R.A."/>
            <person name="Subramanian G.M."/>
            <person name="Halpern A."/>
            <person name="Sutton G.G."/>
            <person name="Charlab R."/>
            <person name="Nusskern D.R."/>
            <person name="Wincker P."/>
            <person name="Clark A.G."/>
            <person name="Ribeiro J.M."/>
            <person name="Wides R."/>
            <person name="Salzberg S.L."/>
            <person name="Loftus B."/>
            <person name="Yandell M."/>
            <person name="Majoros W.H."/>
            <person name="Rusch D.B."/>
            <person name="Lai Z."/>
            <person name="Kraft C.L."/>
            <person name="Abril J.F."/>
            <person name="Anthouard V."/>
            <person name="Arensburger P."/>
            <person name="Atkinson P.W."/>
            <person name="Baden H."/>
            <person name="de Berardinis V."/>
            <person name="Baldwin D."/>
            <person name="Benes V."/>
            <person name="Biedler J."/>
            <person name="Blass C."/>
            <person name="Bolanos R."/>
            <person name="Boscus D."/>
            <person name="Barnstead M."/>
            <person name="Cai S."/>
            <person name="Center A."/>
            <person name="Chaturverdi K."/>
            <person name="Christophides G.K."/>
            <person name="Chrystal M.A."/>
            <person name="Clamp M."/>
            <person name="Cravchik A."/>
            <person name="Curwen V."/>
            <person name="Dana A."/>
            <person name="Delcher A."/>
            <person name="Dew I."/>
            <person name="Evans C.A."/>
            <person name="Flanigan M."/>
            <person name="Grundschober-Freimoser A."/>
            <person name="Friedli L."/>
            <person name="Gu Z."/>
            <person name="Guan P."/>
            <person name="Guigo R."/>
            <person name="Hillenmeyer M.E."/>
            <person name="Hladun S.L."/>
            <person name="Hogan J.R."/>
            <person name="Hong Y.S."/>
            <person name="Hoover J."/>
            <person name="Jaillon O."/>
            <person name="Ke Z."/>
            <person name="Kodira C."/>
            <person name="Kokoza E."/>
            <person name="Koutsos A."/>
            <person name="Letunic I."/>
            <person name="Levitsky A."/>
            <person name="Liang Y."/>
            <person name="Lin J.J."/>
            <person name="Lobo N.F."/>
            <person name="Lopez J.R."/>
            <person name="Malek J.A."/>
            <person name="McIntosh T.C."/>
            <person name="Meister S."/>
            <person name="Miller J."/>
            <person name="Mobarry C."/>
            <person name="Mongin E."/>
            <person name="Murphy S.D."/>
            <person name="O'Brochta D.A."/>
            <person name="Pfannkoch C."/>
            <person name="Qi R."/>
            <person name="Regier M.A."/>
            <person name="Remington K."/>
            <person name="Shao H."/>
            <person name="Sharakhova M.V."/>
            <person name="Sitter C.D."/>
            <person name="Shetty J."/>
            <person name="Smith T.J."/>
            <person name="Strong R."/>
            <person name="Sun J."/>
            <person name="Thomasova D."/>
            <person name="Ton L.Q."/>
            <person name="Topalis P."/>
            <person name="Tu Z."/>
            <person name="Unger M.F."/>
            <person name="Walenz B."/>
            <person name="Wang A."/>
            <person name="Wang J."/>
            <person name="Wang M."/>
            <person name="Wang X."/>
            <person name="Woodford K.J."/>
            <person name="Wortman J.R."/>
            <person name="Wu M."/>
            <person name="Yao A."/>
            <person name="Zdobnov E.M."/>
            <person name="Zhang H."/>
            <person name="Zhao Q."/>
            <person name="Zhao S."/>
            <person name="Zhu S.C."/>
            <person name="Zhimulev I."/>
            <person name="Coluzzi M."/>
            <person name="della Torre A."/>
            <person name="Roth C.W."/>
            <person name="Louis C."/>
            <person name="Kalush F."/>
            <person name="Mural R.J."/>
            <person name="Myers E.W."/>
            <person name="Adams M.D."/>
            <person name="Smith H.O."/>
            <person name="Broder S."/>
            <person name="Gardner M.J."/>
            <person name="Fraser C.M."/>
            <person name="Birney E."/>
            <person name="Bork P."/>
            <person name="Brey P.T."/>
            <person name="Venter J.C."/>
            <person name="Weissenbach J."/>
            <person name="Kafatos F.C."/>
            <person name="Collins F.H."/>
            <person name="Hoffman S.L."/>
        </authorList>
    </citation>
    <scope>NUCLEOTIDE SEQUENCE [LARGE SCALE GENOMIC DNA]</scope>
    <source>
        <strain evidence="3 5">PEST</strain>
    </source>
</reference>
<keyword evidence="1" id="KW-0472">Membrane</keyword>
<dbReference type="HOGENOM" id="CLU_528517_0_0_1"/>
<dbReference type="Proteomes" id="UP000007062">
    <property type="component" value="Chromosome 3L"/>
</dbReference>
<reference evidence="3" key="2">
    <citation type="submission" date="2002-03" db="EMBL/GenBank/DDBJ databases">
        <authorList>
            <consortium name="The Anopheles Genome Sequencing Consortium"/>
        </authorList>
    </citation>
    <scope>NUCLEOTIDE SEQUENCE</scope>
    <source>
        <strain evidence="3">PEST</strain>
    </source>
</reference>
<organism evidence="3">
    <name type="scientific">Anopheles gambiae</name>
    <name type="common">African malaria mosquito</name>
    <dbReference type="NCBI Taxonomy" id="7165"/>
    <lineage>
        <taxon>Eukaryota</taxon>
        <taxon>Metazoa</taxon>
        <taxon>Ecdysozoa</taxon>
        <taxon>Arthropoda</taxon>
        <taxon>Hexapoda</taxon>
        <taxon>Insecta</taxon>
        <taxon>Pterygota</taxon>
        <taxon>Neoptera</taxon>
        <taxon>Endopterygota</taxon>
        <taxon>Diptera</taxon>
        <taxon>Nematocera</taxon>
        <taxon>Culicoidea</taxon>
        <taxon>Culicidae</taxon>
        <taxon>Anophelinae</taxon>
        <taxon>Anopheles</taxon>
    </lineage>
</organism>
<name>A0NGM5_ANOGA</name>
<keyword evidence="1" id="KW-0812">Transmembrane</keyword>
<dbReference type="SMART" id="SM00282">
    <property type="entry name" value="LamG"/>
    <property type="match status" value="1"/>
</dbReference>
<evidence type="ECO:0000256" key="1">
    <source>
        <dbReference type="SAM" id="Phobius"/>
    </source>
</evidence>
<dbReference type="InterPro" id="IPR001791">
    <property type="entry name" value="Laminin_G"/>
</dbReference>
<proteinExistence type="predicted"/>
<sequence length="516" mass="57871">ITVYNYNGAISDAAIGRVSLDSSNMDKICQWDDTVSQASRRYFEINDSTGIITMREGTPEGIYLLHFIVTERFNDASKYKISKKVKVTVKKVLKKHIDRSGSIRFLNVTGEQILAKEKGSSTAPKERLEMSIASALNVTQDKVVIFSIQNEKDQTNQTILNVRYLVHGLLQSEYLPEFLNTVLTGRKQTLEQIVGFPVLQVGIDECIPNSCSEYHFCNSKFHVSSTPITIHTEGNAFTGVNVTVQKECVDRKIITCLNGGSPVDDHCSYLKGFEGPKCEKIEISFEENGYAIYPLIDPGNTTSISMELAPNSEDGLVLYIGPWIVDHNPEAPALEFLALELIAKRPVLWFGVGGNIERLRHPSVQQRNSFSIEIVIFPDMIQLIVDGYKMRFSTSRDARVKHFTNSILHLGDSSITQPLGARFNWTDVAQSKGFAGTIRNLKINNRTYDLGQPILAKLVSWNAETIYSLRSPYTLMIIISFVAGLIWMMITFVVRKHRTGRKQDDSVDDIKTALVS</sequence>
<evidence type="ECO:0000313" key="3">
    <source>
        <dbReference type="EMBL" id="EAU75820.2"/>
    </source>
</evidence>
<keyword evidence="5" id="KW-1185">Reference proteome</keyword>
<evidence type="ECO:0000313" key="4">
    <source>
        <dbReference type="EnsemblMetazoa" id="AGAP012065-PA"/>
    </source>
</evidence>
<gene>
    <name evidence="4" type="primary">4577533</name>
    <name evidence="3" type="ORF">AgaP_AGAP012065</name>
</gene>
<dbReference type="CDD" id="cd00110">
    <property type="entry name" value="LamG"/>
    <property type="match status" value="1"/>
</dbReference>
<reference evidence="3" key="4">
    <citation type="journal article" date="2007" name="Genome Biol.">
        <title>Update of the Anopheles gambiae PEST genome assembly.</title>
        <authorList>
            <person name="Sharakhova M.V."/>
            <person name="Hammond M.P."/>
            <person name="Lobo N.F."/>
            <person name="Krzywinski J."/>
            <person name="Unger M.F."/>
            <person name="Hillenmeyer M.E."/>
            <person name="Bruggner R.V."/>
            <person name="Birney E."/>
            <person name="Collins F.H."/>
        </authorList>
    </citation>
    <scope>NUCLEOTIDE SEQUENCE</scope>
    <source>
        <strain evidence="3">PEST</strain>
    </source>
</reference>
<dbReference type="VEuPathDB" id="VectorBase:AGAP012065"/>
<dbReference type="PaxDb" id="7165-AGAP012065-PA"/>
<keyword evidence="1" id="KW-1133">Transmembrane helix</keyword>
<feature type="transmembrane region" description="Helical" evidence="1">
    <location>
        <begin position="473"/>
        <end position="494"/>
    </location>
</feature>
<dbReference type="Pfam" id="PF24811">
    <property type="entry name" value="Ig_Shg"/>
    <property type="match status" value="1"/>
</dbReference>
<feature type="non-terminal residue" evidence="3">
    <location>
        <position position="516"/>
    </location>
</feature>
<dbReference type="KEGG" id="aga:4577533"/>
<dbReference type="InterPro" id="IPR056370">
    <property type="entry name" value="Shg-like_Ig-like"/>
</dbReference>
<dbReference type="SUPFAM" id="SSF49899">
    <property type="entry name" value="Concanavalin A-like lectins/glucanases"/>
    <property type="match status" value="1"/>
</dbReference>
<dbReference type="Gene3D" id="2.60.120.200">
    <property type="match status" value="1"/>
</dbReference>